<dbReference type="GO" id="GO:0005634">
    <property type="term" value="C:nucleus"/>
    <property type="evidence" value="ECO:0007669"/>
    <property type="project" value="InterPro"/>
</dbReference>
<feature type="region of interest" description="Disordered" evidence="5">
    <location>
        <begin position="646"/>
        <end position="672"/>
    </location>
</feature>
<dbReference type="EMBL" id="KZ987817">
    <property type="protein sequence ID" value="RKP14570.1"/>
    <property type="molecule type" value="Genomic_DNA"/>
</dbReference>
<dbReference type="GO" id="GO:0005737">
    <property type="term" value="C:cytoplasm"/>
    <property type="evidence" value="ECO:0007669"/>
    <property type="project" value="TreeGrafter"/>
</dbReference>
<reference evidence="8" key="1">
    <citation type="journal article" date="2018" name="Nat. Microbiol.">
        <title>Leveraging single-cell genomics to expand the fungal tree of life.</title>
        <authorList>
            <person name="Ahrendt S.R."/>
            <person name="Quandt C.A."/>
            <person name="Ciobanu D."/>
            <person name="Clum A."/>
            <person name="Salamov A."/>
            <person name="Andreopoulos B."/>
            <person name="Cheng J.F."/>
            <person name="Woyke T."/>
            <person name="Pelin A."/>
            <person name="Henrissat B."/>
            <person name="Reynolds N.K."/>
            <person name="Benny G.L."/>
            <person name="Smith M.E."/>
            <person name="James T.Y."/>
            <person name="Grigoriev I.V."/>
        </authorList>
    </citation>
    <scope>NUCLEOTIDE SEQUENCE [LARGE SCALE GENOMIC DNA]</scope>
</reference>
<dbReference type="GO" id="GO:0006508">
    <property type="term" value="P:proteolysis"/>
    <property type="evidence" value="ECO:0007669"/>
    <property type="project" value="InterPro"/>
</dbReference>
<dbReference type="InterPro" id="IPR030397">
    <property type="entry name" value="SEPARIN_core_dom"/>
</dbReference>
<dbReference type="Pfam" id="PF03568">
    <property type="entry name" value="Separin_C"/>
    <property type="match status" value="1"/>
</dbReference>
<dbReference type="EC" id="3.4.22.49" evidence="2"/>
<dbReference type="PANTHER" id="PTHR12792:SF0">
    <property type="entry name" value="SEPARIN"/>
    <property type="match status" value="1"/>
</dbReference>
<name>A0A4P9Y989_9FUNG</name>
<evidence type="ECO:0000256" key="2">
    <source>
        <dbReference type="ARBA" id="ARBA00012489"/>
    </source>
</evidence>
<dbReference type="PROSITE" id="PS51700">
    <property type="entry name" value="SEPARIN"/>
    <property type="match status" value="1"/>
</dbReference>
<evidence type="ECO:0000256" key="4">
    <source>
        <dbReference type="ARBA" id="ARBA00022829"/>
    </source>
</evidence>
<sequence length="1008" mass="113082">MSGNDLDFLLASKSLAHLYMDDHRPQEALQVLSYALDRGCPSVPANSLVREAKMAILAEKLICHEQLQDRKSFDILVGKMASELDEDTNQGAQFTYPAFHDMHITLTRYLLDQGHLQMGLHKSLIIVKSLLKELNVSELDSLLSKDKTCLFLGGSYLSNYLSRITSLIRACTIMVECYQRLGCSRESDYFAKRGTLLAEEWLPVIGPRTTFPMMLVASQGHFQRNSWEEGWESLCILEERTRRNEEAGSGGERFVSLRLARGSNLVRERRLTEAMKDLEGVLNFHPIQETPKNEDVSAARLSLGELTGTAVPPTFWIQALKQEAAYQWGLVQGRFQEATGEDQNVILIDPDEMIPPQDAFLKLLSNLELQCVEHSDTAKGAILHKTKNYMYYYTLAHLQLCNISAGKKLPGSILWMLEESAFPKSLNGHHRLGTALTETVIKCLEASKGLVEAFNRAKDMAHPELLQKIGYDLGWVEILYASLPVLNNGGPSQGVKAALRSLEAGKAPSLWRQLEGSTQKDRGLAKTLSSLCSQPSIRSDCASSSEIQSMQDWSVPDGWIVCSLSLDPERQDIYWSRLRGNQLYGAPSTPRADRMEDGCGGEDNVLLRLPLRRQALRRNVSRSEGEELEFTYDVARKELESILEESGETTAGMVPPASESVGVEGSLHGPPTMSREERARWWELRRALDERLRTLLNRIESLWIGGFKGLLTTPSPLCAQKLEGIEERILSILHQAIQTKTGRSKGSRNVRRSRDGDWDVRNISLSPLLLTSLINSAHDLGEADMDDVLYYLLDACTFQGMSIAYDELDLEELGKTIRTTLRSVTPRKNVNFNTDTPIILILDKYLQRFPWESIPCLRGRMVCRLPSMHLFQRHIGSQSSLSHWLESPSSPKYSRVIPTRDGYYVVNPAGDLRHTEKTFRPLLLSRSEWEGTIGRAPPAGRIAEMLKRPGLFLYFGHGGAESYVPETELRHLVCESAVLLIGCSSGRLHDAGDFDPYGIALDYLKAGW</sequence>
<dbReference type="GO" id="GO:0004197">
    <property type="term" value="F:cysteine-type endopeptidase activity"/>
    <property type="evidence" value="ECO:0007669"/>
    <property type="project" value="InterPro"/>
</dbReference>
<dbReference type="Proteomes" id="UP000267251">
    <property type="component" value="Unassembled WGS sequence"/>
</dbReference>
<keyword evidence="4" id="KW-0159">Chromosome partition</keyword>
<evidence type="ECO:0000256" key="1">
    <source>
        <dbReference type="ARBA" id="ARBA00000451"/>
    </source>
</evidence>
<dbReference type="GO" id="GO:0051307">
    <property type="term" value="P:meiotic chromosome separation"/>
    <property type="evidence" value="ECO:0007669"/>
    <property type="project" value="TreeGrafter"/>
</dbReference>
<keyword evidence="8" id="KW-1185">Reference proteome</keyword>
<evidence type="ECO:0000256" key="5">
    <source>
        <dbReference type="SAM" id="MobiDB-lite"/>
    </source>
</evidence>
<gene>
    <name evidence="7" type="ORF">BJ684DRAFT_19027</name>
</gene>
<dbReference type="OrthoDB" id="10255632at2759"/>
<comment type="catalytic activity">
    <reaction evidence="1">
        <text>All bonds known to be hydrolyzed by this endopeptidase have arginine in P1 and an acidic residue in P4. P6 is often occupied by an acidic residue or by a hydroxy-amino-acid residue, the phosphorylation of which enhances cleavage.</text>
        <dbReference type="EC" id="3.4.22.49"/>
    </reaction>
</comment>
<organism evidence="7 8">
    <name type="scientific">Piptocephalis cylindrospora</name>
    <dbReference type="NCBI Taxonomy" id="1907219"/>
    <lineage>
        <taxon>Eukaryota</taxon>
        <taxon>Fungi</taxon>
        <taxon>Fungi incertae sedis</taxon>
        <taxon>Zoopagomycota</taxon>
        <taxon>Zoopagomycotina</taxon>
        <taxon>Zoopagomycetes</taxon>
        <taxon>Zoopagales</taxon>
        <taxon>Piptocephalidaceae</taxon>
        <taxon>Piptocephalis</taxon>
    </lineage>
</organism>
<evidence type="ECO:0000313" key="8">
    <source>
        <dbReference type="Proteomes" id="UP000267251"/>
    </source>
</evidence>
<evidence type="ECO:0000256" key="3">
    <source>
        <dbReference type="ARBA" id="ARBA00022801"/>
    </source>
</evidence>
<accession>A0A4P9Y989</accession>
<keyword evidence="3" id="KW-0378">Hydrolase</keyword>
<dbReference type="AlphaFoldDB" id="A0A4P9Y989"/>
<protein>
    <recommendedName>
        <fullName evidence="2">separase</fullName>
        <ecNumber evidence="2">3.4.22.49</ecNumber>
    </recommendedName>
</protein>
<dbReference type="GO" id="GO:0044732">
    <property type="term" value="C:mitotic spindle pole body"/>
    <property type="evidence" value="ECO:0007669"/>
    <property type="project" value="TreeGrafter"/>
</dbReference>
<feature type="domain" description="Peptidase C50" evidence="6">
    <location>
        <begin position="899"/>
        <end position="994"/>
    </location>
</feature>
<dbReference type="GO" id="GO:0072686">
    <property type="term" value="C:mitotic spindle"/>
    <property type="evidence" value="ECO:0007669"/>
    <property type="project" value="TreeGrafter"/>
</dbReference>
<evidence type="ECO:0000313" key="7">
    <source>
        <dbReference type="EMBL" id="RKP14570.1"/>
    </source>
</evidence>
<dbReference type="PANTHER" id="PTHR12792">
    <property type="entry name" value="EXTRA SPINDLE POLES 1-RELATED"/>
    <property type="match status" value="1"/>
</dbReference>
<proteinExistence type="predicted"/>
<dbReference type="InterPro" id="IPR005314">
    <property type="entry name" value="Peptidase_C50"/>
</dbReference>
<evidence type="ECO:0000259" key="6">
    <source>
        <dbReference type="PROSITE" id="PS51700"/>
    </source>
</evidence>